<dbReference type="PANTHER" id="PTHR30203">
    <property type="entry name" value="OUTER MEMBRANE CATION EFFLUX PROTEIN"/>
    <property type="match status" value="1"/>
</dbReference>
<dbReference type="InterPro" id="IPR003423">
    <property type="entry name" value="OMP_efflux"/>
</dbReference>
<dbReference type="Gene3D" id="1.20.1600.10">
    <property type="entry name" value="Outer membrane efflux proteins (OEP)"/>
    <property type="match status" value="1"/>
</dbReference>
<proteinExistence type="inferred from homology"/>
<accession>A0A0X8XY00</accession>
<evidence type="ECO:0000256" key="2">
    <source>
        <dbReference type="SAM" id="SignalP"/>
    </source>
</evidence>
<keyword evidence="2" id="KW-0732">Signal</keyword>
<name>A0A0X8XY00_9FLAO</name>
<organism evidence="3 4">
    <name type="scientific">Apibacter mensalis</name>
    <dbReference type="NCBI Taxonomy" id="1586267"/>
    <lineage>
        <taxon>Bacteria</taxon>
        <taxon>Pseudomonadati</taxon>
        <taxon>Bacteroidota</taxon>
        <taxon>Flavobacteriia</taxon>
        <taxon>Flavobacteriales</taxon>
        <taxon>Weeksellaceae</taxon>
        <taxon>Apibacter</taxon>
    </lineage>
</organism>
<evidence type="ECO:0000256" key="1">
    <source>
        <dbReference type="ARBA" id="ARBA00007613"/>
    </source>
</evidence>
<dbReference type="STRING" id="1586267.GCA_001418685_00010"/>
<dbReference type="SUPFAM" id="SSF56954">
    <property type="entry name" value="Outer membrane efflux proteins (OEP)"/>
    <property type="match status" value="1"/>
</dbReference>
<dbReference type="InterPro" id="IPR010131">
    <property type="entry name" value="MdtP/NodT-like"/>
</dbReference>
<sequence length="431" mass="49185">MRSINNTFYNNLQVFICLLFITSTLPAQVVDTIFAKKQLNYVDFIKQVKENNLEYAAQKYMVNIAEAEIENAKIMPDVEWNIEGTGNQKHMGNSLETGLGWTIELGGKRKARINLAKSQVDLNRYLLQDYLRNLYADASLQFLECIQNKNLLEVHLNSYKTLSNLASSDSIRYKLGDITLTDSKQSKLEAQFMLNEVYKAESEWKNSLIALNLLMGKPQKDTLYTAKSNYTDCNRDFVLADLITTAQNNRADLKAALQNKDVSQKMLKLAEANRVMNLGISAGMQFNGKATNEEAPSPYHTGVTAGLSIPLRFLNNRKGEIQTAHYTLQQADLEYKQVELLIQTEVTQAYQNYVNTKKQMQQFSNGLLSESKAILEGKIYSYKRGNTSLLEVLDAQRTYNDVQENYYQTLYNYCSALVRLERTVGIWDINF</sequence>
<dbReference type="GO" id="GO:0015562">
    <property type="term" value="F:efflux transmembrane transporter activity"/>
    <property type="evidence" value="ECO:0007669"/>
    <property type="project" value="InterPro"/>
</dbReference>
<dbReference type="OrthoDB" id="9791261at2"/>
<keyword evidence="4" id="KW-1185">Reference proteome</keyword>
<feature type="chain" id="PRO_5007071712" evidence="2">
    <location>
        <begin position="28"/>
        <end position="431"/>
    </location>
</feature>
<gene>
    <name evidence="3" type="ORF">Ga0061079_10110</name>
</gene>
<dbReference type="RefSeq" id="WP_055424443.1">
    <property type="nucleotide sequence ID" value="NZ_FCOR01000001.1"/>
</dbReference>
<protein>
    <submittedName>
        <fullName evidence="3">Outer membrane protein, cobalt-zinc-cadmium efflux system</fullName>
    </submittedName>
</protein>
<dbReference type="PANTHER" id="PTHR30203:SF24">
    <property type="entry name" value="BLR4935 PROTEIN"/>
    <property type="match status" value="1"/>
</dbReference>
<dbReference type="AlphaFoldDB" id="A0A0X8XY00"/>
<dbReference type="EMBL" id="FCOR01000001">
    <property type="protein sequence ID" value="CVK15199.1"/>
    <property type="molecule type" value="Genomic_DNA"/>
</dbReference>
<dbReference type="Pfam" id="PF02321">
    <property type="entry name" value="OEP"/>
    <property type="match status" value="1"/>
</dbReference>
<feature type="signal peptide" evidence="2">
    <location>
        <begin position="1"/>
        <end position="27"/>
    </location>
</feature>
<comment type="similarity">
    <text evidence="1">Belongs to the outer membrane factor (OMF) (TC 1.B.17) family.</text>
</comment>
<dbReference type="Proteomes" id="UP000182761">
    <property type="component" value="Unassembled WGS sequence"/>
</dbReference>
<evidence type="ECO:0000313" key="3">
    <source>
        <dbReference type="EMBL" id="CVK15199.1"/>
    </source>
</evidence>
<reference evidence="3 4" key="1">
    <citation type="submission" date="2016-01" db="EMBL/GenBank/DDBJ databases">
        <authorList>
            <person name="McClelland M."/>
            <person name="Jain A."/>
            <person name="Saraogi P."/>
            <person name="Mendelson R."/>
            <person name="Westerman R."/>
            <person name="SanMiguel P."/>
            <person name="Csonka L."/>
        </authorList>
    </citation>
    <scope>NUCLEOTIDE SEQUENCE [LARGE SCALE GENOMIC DNA]</scope>
    <source>
        <strain evidence="3 4">R-53146</strain>
    </source>
</reference>
<evidence type="ECO:0000313" key="4">
    <source>
        <dbReference type="Proteomes" id="UP000182761"/>
    </source>
</evidence>